<sequence length="230" mass="25726">MDRKKPDGRDDDQQHMTQIHQRTLDDLVKLLSTSNNSNKKTDDNFDDDVIIEVHQKALDDLVNVNSLFTIAVFVGLSFATPHQESLESRRECDPDPGMAKRLIQYEVISFACFLLSSLGAKSLKVLINLEKIKKKIKRIPKLESLLKKFLLSGTWRRFLLSLSIAASFIGIVLLTLSMVYVIQIRVGRLSCGSDYALHSVASLCGIVLVSLLLYAPSMLFAVVATAPQNY</sequence>
<evidence type="ECO:0000313" key="2">
    <source>
        <dbReference type="Proteomes" id="UP001164539"/>
    </source>
</evidence>
<dbReference type="Proteomes" id="UP001164539">
    <property type="component" value="Chromosome 1"/>
</dbReference>
<proteinExistence type="predicted"/>
<keyword evidence="2" id="KW-1185">Reference proteome</keyword>
<accession>A0ACC1Z485</accession>
<organism evidence="1 2">
    <name type="scientific">Melia azedarach</name>
    <name type="common">Chinaberry tree</name>
    <dbReference type="NCBI Taxonomy" id="155640"/>
    <lineage>
        <taxon>Eukaryota</taxon>
        <taxon>Viridiplantae</taxon>
        <taxon>Streptophyta</taxon>
        <taxon>Embryophyta</taxon>
        <taxon>Tracheophyta</taxon>
        <taxon>Spermatophyta</taxon>
        <taxon>Magnoliopsida</taxon>
        <taxon>eudicotyledons</taxon>
        <taxon>Gunneridae</taxon>
        <taxon>Pentapetalae</taxon>
        <taxon>rosids</taxon>
        <taxon>malvids</taxon>
        <taxon>Sapindales</taxon>
        <taxon>Meliaceae</taxon>
        <taxon>Melia</taxon>
    </lineage>
</organism>
<comment type="caution">
    <text evidence="1">The sequence shown here is derived from an EMBL/GenBank/DDBJ whole genome shotgun (WGS) entry which is preliminary data.</text>
</comment>
<evidence type="ECO:0000313" key="1">
    <source>
        <dbReference type="EMBL" id="KAJ4730363.1"/>
    </source>
</evidence>
<protein>
    <submittedName>
        <fullName evidence="1">Maternal effect embryo arrest 60</fullName>
    </submittedName>
</protein>
<dbReference type="EMBL" id="CM051394">
    <property type="protein sequence ID" value="KAJ4730363.1"/>
    <property type="molecule type" value="Genomic_DNA"/>
</dbReference>
<gene>
    <name evidence="1" type="ORF">OWV82_003005</name>
</gene>
<reference evidence="1 2" key="1">
    <citation type="journal article" date="2023" name="Science">
        <title>Complex scaffold remodeling in plant triterpene biosynthesis.</title>
        <authorList>
            <person name="De La Pena R."/>
            <person name="Hodgson H."/>
            <person name="Liu J.C."/>
            <person name="Stephenson M.J."/>
            <person name="Martin A.C."/>
            <person name="Owen C."/>
            <person name="Harkess A."/>
            <person name="Leebens-Mack J."/>
            <person name="Jimenez L.E."/>
            <person name="Osbourn A."/>
            <person name="Sattely E.S."/>
        </authorList>
    </citation>
    <scope>NUCLEOTIDE SEQUENCE [LARGE SCALE GENOMIC DNA]</scope>
    <source>
        <strain evidence="2">cv. JPN11</strain>
        <tissue evidence="1">Leaf</tissue>
    </source>
</reference>
<name>A0ACC1Z485_MELAZ</name>